<dbReference type="RefSeq" id="WP_128536002.1">
    <property type="nucleotide sequence ID" value="NZ_SBIW01000012.1"/>
</dbReference>
<proteinExistence type="predicted"/>
<dbReference type="AlphaFoldDB" id="A0A3S3V8R7"/>
<accession>A0A3S3V8R7</accession>
<keyword evidence="1" id="KW-1133">Transmembrane helix</keyword>
<feature type="transmembrane region" description="Helical" evidence="1">
    <location>
        <begin position="194"/>
        <end position="211"/>
    </location>
</feature>
<reference evidence="2 3" key="1">
    <citation type="submission" date="2019-01" db="EMBL/GenBank/DDBJ databases">
        <title>Mucilaginibacter antarcticum sp. nov., isolated from antarctic soil.</title>
        <authorList>
            <person name="Yan Y.-Q."/>
            <person name="Du Z.-J."/>
        </authorList>
    </citation>
    <scope>NUCLEOTIDE SEQUENCE [LARGE SCALE GENOMIC DNA]</scope>
    <source>
        <strain evidence="2 3">F01003</strain>
    </source>
</reference>
<protein>
    <recommendedName>
        <fullName evidence="4">O-antigen ligase domain-containing protein</fullName>
    </recommendedName>
</protein>
<evidence type="ECO:0008006" key="4">
    <source>
        <dbReference type="Google" id="ProtNLM"/>
    </source>
</evidence>
<sequence length="430" mass="49191">MIFRIIGFTLIYLQIERVTDNQVVRFLTIAFILGIAVNDYRKTKHLFPYSAVDKTLVVFVLITVVSLLRTASPVSTTINVIYSVAVYLTYSFFILTSYVYLVSSRSLDWKKVVAYTMFYPLAIFVSLNLLLWSLGIKISSFVVIENTTEAVMLSKFGIHIQRVIFPLSGGGLNTYGDIVGALLLVVLVMTIQKLKLINILVIFIALASILLVDDRSFLFNAIVGSFIMYYISKTRLFKYSKIMPVYLIAAPFLLLYLLPIIYTSVSSSLLRTDEKESLARVLVWTKSTEVLSDFRWMDVIGYGEYGHYSSGASKLWAYFFKDWARPNYISPHNTFFSTVYDIGYIGVIVTFMLIRKSIIYAIRLWKMGGEMFLPLLIVGFWCYYLLSSATETLNGFYSPGMIYLFQSVLIISGFSKYERTFTIQTETVYQ</sequence>
<evidence type="ECO:0000313" key="3">
    <source>
        <dbReference type="Proteomes" id="UP000286701"/>
    </source>
</evidence>
<organism evidence="2 3">
    <name type="scientific">Mucilaginibacter gilvus</name>
    <dbReference type="NCBI Taxonomy" id="2305909"/>
    <lineage>
        <taxon>Bacteria</taxon>
        <taxon>Pseudomonadati</taxon>
        <taxon>Bacteroidota</taxon>
        <taxon>Sphingobacteriia</taxon>
        <taxon>Sphingobacteriales</taxon>
        <taxon>Sphingobacteriaceae</taxon>
        <taxon>Mucilaginibacter</taxon>
    </lineage>
</organism>
<keyword evidence="1" id="KW-0472">Membrane</keyword>
<feature type="transmembrane region" description="Helical" evidence="1">
    <location>
        <begin position="80"/>
        <end position="101"/>
    </location>
</feature>
<feature type="transmembrane region" description="Helical" evidence="1">
    <location>
        <begin position="217"/>
        <end position="232"/>
    </location>
</feature>
<comment type="caution">
    <text evidence="2">The sequence shown here is derived from an EMBL/GenBank/DDBJ whole genome shotgun (WGS) entry which is preliminary data.</text>
</comment>
<dbReference type="EMBL" id="SBIW01000012">
    <property type="protein sequence ID" value="RWY48109.1"/>
    <property type="molecule type" value="Genomic_DNA"/>
</dbReference>
<feature type="transmembrane region" description="Helical" evidence="1">
    <location>
        <begin position="244"/>
        <end position="262"/>
    </location>
</feature>
<dbReference type="Proteomes" id="UP000286701">
    <property type="component" value="Unassembled WGS sequence"/>
</dbReference>
<gene>
    <name evidence="2" type="ORF">EPL05_21250</name>
</gene>
<feature type="transmembrane region" description="Helical" evidence="1">
    <location>
        <begin position="164"/>
        <end position="187"/>
    </location>
</feature>
<dbReference type="OrthoDB" id="964240at2"/>
<keyword evidence="1" id="KW-0812">Transmembrane</keyword>
<feature type="transmembrane region" description="Helical" evidence="1">
    <location>
        <begin position="113"/>
        <end position="144"/>
    </location>
</feature>
<keyword evidence="3" id="KW-1185">Reference proteome</keyword>
<feature type="transmembrane region" description="Helical" evidence="1">
    <location>
        <begin position="342"/>
        <end position="365"/>
    </location>
</feature>
<feature type="transmembrane region" description="Helical" evidence="1">
    <location>
        <begin position="47"/>
        <end position="68"/>
    </location>
</feature>
<feature type="transmembrane region" description="Helical" evidence="1">
    <location>
        <begin position="372"/>
        <end position="390"/>
    </location>
</feature>
<evidence type="ECO:0000313" key="2">
    <source>
        <dbReference type="EMBL" id="RWY48109.1"/>
    </source>
</evidence>
<feature type="transmembrane region" description="Helical" evidence="1">
    <location>
        <begin position="396"/>
        <end position="414"/>
    </location>
</feature>
<evidence type="ECO:0000256" key="1">
    <source>
        <dbReference type="SAM" id="Phobius"/>
    </source>
</evidence>
<name>A0A3S3V8R7_9SPHI</name>